<keyword evidence="4" id="KW-0238">DNA-binding</keyword>
<sequence>MTQKLTKGQNAILPVNEVVISLDLTAPADLSGLLVTASGKVRTDDDFVFYNQPTGPGVRLQSGPPGQPDELAVSLTTIPADIDQIRAIITLDDATASFGRYASPTARVCDTAGNMLYEYRIDGLDTESIVIALELYRWQHSWKVRAIGQGYTGGFAALVTDHGVEVDDAPTLTPALDGVTPNMKPLADSCHDLDDADRTPKRYLTRRDIAEMLGVKHTTITGYDERGLLPEPDIILGRAKGWAEETIREWDAARPGRGVRTDRDPEAVKAREKKLELNRRLAEASAVKTAERKAAAAGADPDVTTAPAASR</sequence>
<dbReference type="EMBL" id="JARXVC010000018">
    <property type="protein sequence ID" value="MDH6284136.1"/>
    <property type="molecule type" value="Genomic_DNA"/>
</dbReference>
<feature type="domain" description="TerD" evidence="3">
    <location>
        <begin position="1"/>
        <end position="162"/>
    </location>
</feature>
<comment type="similarity">
    <text evidence="1">Belongs to the CAPAB/TerDEXZ family.</text>
</comment>
<dbReference type="PANTHER" id="PTHR32097:SF4">
    <property type="entry name" value="GENERAL STRESS PROTEIN 16U"/>
    <property type="match status" value="1"/>
</dbReference>
<evidence type="ECO:0000313" key="5">
    <source>
        <dbReference type="Proteomes" id="UP001160334"/>
    </source>
</evidence>
<organism evidence="4 5">
    <name type="scientific">Prescottella agglutinans</name>
    <dbReference type="NCBI Taxonomy" id="1644129"/>
    <lineage>
        <taxon>Bacteria</taxon>
        <taxon>Bacillati</taxon>
        <taxon>Actinomycetota</taxon>
        <taxon>Actinomycetes</taxon>
        <taxon>Mycobacteriales</taxon>
        <taxon>Nocardiaceae</taxon>
        <taxon>Prescottella</taxon>
    </lineage>
</organism>
<accession>A0ABT6MK05</accession>
<evidence type="ECO:0000256" key="2">
    <source>
        <dbReference type="SAM" id="MobiDB-lite"/>
    </source>
</evidence>
<dbReference type="SUPFAM" id="SSF46955">
    <property type="entry name" value="Putative DNA-binding domain"/>
    <property type="match status" value="1"/>
</dbReference>
<feature type="region of interest" description="Disordered" evidence="2">
    <location>
        <begin position="279"/>
        <end position="311"/>
    </location>
</feature>
<protein>
    <submittedName>
        <fullName evidence="4">Stress response protein SCP2/predicted DNA-binding transcriptional regulator AlpA</fullName>
    </submittedName>
</protein>
<dbReference type="Proteomes" id="UP001160334">
    <property type="component" value="Unassembled WGS sequence"/>
</dbReference>
<dbReference type="Gene3D" id="2.60.60.30">
    <property type="entry name" value="sav2460 like domains"/>
    <property type="match status" value="1"/>
</dbReference>
<evidence type="ECO:0000313" key="4">
    <source>
        <dbReference type="EMBL" id="MDH6284136.1"/>
    </source>
</evidence>
<evidence type="ECO:0000259" key="3">
    <source>
        <dbReference type="Pfam" id="PF02342"/>
    </source>
</evidence>
<dbReference type="GO" id="GO:0003677">
    <property type="term" value="F:DNA binding"/>
    <property type="evidence" value="ECO:0007669"/>
    <property type="project" value="UniProtKB-KW"/>
</dbReference>
<dbReference type="InterPro" id="IPR051324">
    <property type="entry name" value="Stress/Tellurium_Resist"/>
</dbReference>
<dbReference type="InterPro" id="IPR009061">
    <property type="entry name" value="DNA-bd_dom_put_sf"/>
</dbReference>
<feature type="compositionally biased region" description="Low complexity" evidence="2">
    <location>
        <begin position="295"/>
        <end position="311"/>
    </location>
</feature>
<dbReference type="Pfam" id="PF02342">
    <property type="entry name" value="TerD"/>
    <property type="match status" value="1"/>
</dbReference>
<reference evidence="4 5" key="1">
    <citation type="submission" date="2023-04" db="EMBL/GenBank/DDBJ databases">
        <title>Forest soil microbial communities from Buena Vista Peninsula, Colon Province, Panama.</title>
        <authorList>
            <person name="Bouskill N."/>
        </authorList>
    </citation>
    <scope>NUCLEOTIDE SEQUENCE [LARGE SCALE GENOMIC DNA]</scope>
    <source>
        <strain evidence="4 5">CFH S0262</strain>
    </source>
</reference>
<dbReference type="PANTHER" id="PTHR32097">
    <property type="entry name" value="CAMP-BINDING PROTEIN 1-RELATED"/>
    <property type="match status" value="1"/>
</dbReference>
<comment type="caution">
    <text evidence="4">The sequence shown here is derived from an EMBL/GenBank/DDBJ whole genome shotgun (WGS) entry which is preliminary data.</text>
</comment>
<dbReference type="InterPro" id="IPR003325">
    <property type="entry name" value="TerD"/>
</dbReference>
<proteinExistence type="inferred from homology"/>
<keyword evidence="5" id="KW-1185">Reference proteome</keyword>
<evidence type="ECO:0000256" key="1">
    <source>
        <dbReference type="ARBA" id="ARBA00008775"/>
    </source>
</evidence>
<dbReference type="CDD" id="cd06974">
    <property type="entry name" value="TerD_like"/>
    <property type="match status" value="1"/>
</dbReference>
<gene>
    <name evidence="4" type="ORF">M2280_005388</name>
</gene>
<name>A0ABT6MK05_9NOCA</name>